<protein>
    <submittedName>
        <fullName evidence="2">Uncharacterized protein</fullName>
    </submittedName>
</protein>
<keyword evidence="1" id="KW-0472">Membrane</keyword>
<feature type="transmembrane region" description="Helical" evidence="1">
    <location>
        <begin position="12"/>
        <end position="30"/>
    </location>
</feature>
<dbReference type="Proteomes" id="UP000316416">
    <property type="component" value="Chromosome"/>
</dbReference>
<keyword evidence="1" id="KW-1133">Transmembrane helix</keyword>
<reference evidence="2" key="1">
    <citation type="submission" date="2021-07" db="EMBL/GenBank/DDBJ databases">
        <title>Shewanella sp. YLB-07 whole genome sequence.</title>
        <authorList>
            <person name="Yu L."/>
        </authorList>
    </citation>
    <scope>NUCLEOTIDE SEQUENCE</scope>
    <source>
        <strain evidence="2">YLB-08</strain>
    </source>
</reference>
<gene>
    <name evidence="2" type="ORF">FM038_011555</name>
</gene>
<evidence type="ECO:0000313" key="2">
    <source>
        <dbReference type="EMBL" id="QPG58017.1"/>
    </source>
</evidence>
<proteinExistence type="predicted"/>
<evidence type="ECO:0000313" key="3">
    <source>
        <dbReference type="Proteomes" id="UP000316416"/>
    </source>
</evidence>
<keyword evidence="3" id="KW-1185">Reference proteome</keyword>
<sequence length="156" mass="17936">MSTEAFEIAQAILLSLGGGGVIIFALSSFLGKMWAQRILQCEKSEHDKELSEFKSQLDTLVQKRSLNYQHKIELYKVTTAPLVEFTSLITTSGLTKDHLIEFDRQRLHIVAQLSLFAPQNVFDAFNDTVDYLYDALEQDNYSFSEFRIKVLKFFLK</sequence>
<organism evidence="2 3">
    <name type="scientific">Shewanella eurypsychrophilus</name>
    <dbReference type="NCBI Taxonomy" id="2593656"/>
    <lineage>
        <taxon>Bacteria</taxon>
        <taxon>Pseudomonadati</taxon>
        <taxon>Pseudomonadota</taxon>
        <taxon>Gammaproteobacteria</taxon>
        <taxon>Alteromonadales</taxon>
        <taxon>Shewanellaceae</taxon>
        <taxon>Shewanella</taxon>
    </lineage>
</organism>
<dbReference type="RefSeq" id="WP_142871142.1">
    <property type="nucleotide sequence ID" value="NZ_CP045503.2"/>
</dbReference>
<accession>A0ABX6V8Z8</accession>
<evidence type="ECO:0000256" key="1">
    <source>
        <dbReference type="SAM" id="Phobius"/>
    </source>
</evidence>
<keyword evidence="1" id="KW-0812">Transmembrane</keyword>
<name>A0ABX6V8Z8_9GAMM</name>
<dbReference type="EMBL" id="CP045503">
    <property type="protein sequence ID" value="QPG58017.1"/>
    <property type="molecule type" value="Genomic_DNA"/>
</dbReference>